<keyword evidence="2 4" id="KW-0371">Homeobox</keyword>
<sequence>MPTPVPTSPRPRRKTAKAAAETISKALDNTDDSAEEDEYVTSGDTLEGGAPPSPKSRPPRIQSTGKRRSSSSSCPNAGKKCALSPETTEYLKNWMLSPDHIDHPYPTEEEKARIMRHCGIEMKQLTNWFVNNRKRIWKPKLEELKKRRGEDGTVVPIESEEDQPSSSATLDAKRKQPGVLSPKTAKSFSGVKVANTNKKQRFKGKGLVNNPLVDKDVSSTCSPSEDGECDLSVSDLMPPLPPPHAPSASATVTPLVDPMIISAFSSDDIINAPLLPMAGGGADMQGLGIMPHSCNLVDPLTNKMNRYVQPCALCSACRDWNAGEFCPWDLTGIIGDISDDTSVSATEEETLADLTIPLAKEEENTCSIVSEESAGGNLDGNTTTLSAMAVEVLSSEDGCNIAIGSFPSTASFPVPQEIGQGDLIADMVDIDVAWD</sequence>
<evidence type="ECO:0000313" key="8">
    <source>
        <dbReference type="Proteomes" id="UP001516023"/>
    </source>
</evidence>
<keyword evidence="3 4" id="KW-0539">Nucleus</keyword>
<keyword evidence="8" id="KW-1185">Reference proteome</keyword>
<evidence type="ECO:0000256" key="2">
    <source>
        <dbReference type="ARBA" id="ARBA00023155"/>
    </source>
</evidence>
<reference evidence="7 8" key="1">
    <citation type="journal article" date="2020" name="G3 (Bethesda)">
        <title>Improved Reference Genome for Cyclotella cryptica CCMP332, a Model for Cell Wall Morphogenesis, Salinity Adaptation, and Lipid Production in Diatoms (Bacillariophyta).</title>
        <authorList>
            <person name="Roberts W.R."/>
            <person name="Downey K.M."/>
            <person name="Ruck E.C."/>
            <person name="Traller J.C."/>
            <person name="Alverson A.J."/>
        </authorList>
    </citation>
    <scope>NUCLEOTIDE SEQUENCE [LARGE SCALE GENOMIC DNA]</scope>
    <source>
        <strain evidence="7 8">CCMP332</strain>
    </source>
</reference>
<evidence type="ECO:0000313" key="7">
    <source>
        <dbReference type="EMBL" id="KAL3789620.1"/>
    </source>
</evidence>
<dbReference type="GO" id="GO:0003677">
    <property type="term" value="F:DNA binding"/>
    <property type="evidence" value="ECO:0007669"/>
    <property type="project" value="UniProtKB-UniRule"/>
</dbReference>
<accession>A0ABD3PNT1</accession>
<dbReference type="PROSITE" id="PS50071">
    <property type="entry name" value="HOMEOBOX_2"/>
    <property type="match status" value="1"/>
</dbReference>
<protein>
    <recommendedName>
        <fullName evidence="6">Homeobox domain-containing protein</fullName>
    </recommendedName>
</protein>
<feature type="compositionally biased region" description="Acidic residues" evidence="5">
    <location>
        <begin position="29"/>
        <end position="39"/>
    </location>
</feature>
<feature type="region of interest" description="Disordered" evidence="5">
    <location>
        <begin position="1"/>
        <end position="81"/>
    </location>
</feature>
<dbReference type="AlphaFoldDB" id="A0ABD3PNT1"/>
<keyword evidence="1 4" id="KW-0238">DNA-binding</keyword>
<feature type="region of interest" description="Disordered" evidence="5">
    <location>
        <begin position="148"/>
        <end position="183"/>
    </location>
</feature>
<feature type="domain" description="Homeobox" evidence="6">
    <location>
        <begin position="74"/>
        <end position="139"/>
    </location>
</feature>
<dbReference type="Pfam" id="PF05920">
    <property type="entry name" value="Homeobox_KN"/>
    <property type="match status" value="1"/>
</dbReference>
<organism evidence="7 8">
    <name type="scientific">Cyclotella cryptica</name>
    <dbReference type="NCBI Taxonomy" id="29204"/>
    <lineage>
        <taxon>Eukaryota</taxon>
        <taxon>Sar</taxon>
        <taxon>Stramenopiles</taxon>
        <taxon>Ochrophyta</taxon>
        <taxon>Bacillariophyta</taxon>
        <taxon>Coscinodiscophyceae</taxon>
        <taxon>Thalassiosirophycidae</taxon>
        <taxon>Stephanodiscales</taxon>
        <taxon>Stephanodiscaceae</taxon>
        <taxon>Cyclotella</taxon>
    </lineage>
</organism>
<dbReference type="SMART" id="SM00389">
    <property type="entry name" value="HOX"/>
    <property type="match status" value="1"/>
</dbReference>
<dbReference type="InterPro" id="IPR009057">
    <property type="entry name" value="Homeodomain-like_sf"/>
</dbReference>
<feature type="DNA-binding region" description="Homeobox" evidence="4">
    <location>
        <begin position="76"/>
        <end position="140"/>
    </location>
</feature>
<dbReference type="InterPro" id="IPR008422">
    <property type="entry name" value="KN_HD"/>
</dbReference>
<dbReference type="Gene3D" id="1.10.10.60">
    <property type="entry name" value="Homeodomain-like"/>
    <property type="match status" value="1"/>
</dbReference>
<dbReference type="CDD" id="cd00086">
    <property type="entry name" value="homeodomain"/>
    <property type="match status" value="1"/>
</dbReference>
<dbReference type="InterPro" id="IPR050224">
    <property type="entry name" value="TALE_homeobox"/>
</dbReference>
<dbReference type="EMBL" id="JABMIG020000138">
    <property type="protein sequence ID" value="KAL3789620.1"/>
    <property type="molecule type" value="Genomic_DNA"/>
</dbReference>
<name>A0ABD3PNT1_9STRA</name>
<dbReference type="SUPFAM" id="SSF46689">
    <property type="entry name" value="Homeodomain-like"/>
    <property type="match status" value="1"/>
</dbReference>
<proteinExistence type="predicted"/>
<comment type="subcellular location">
    <subcellularLocation>
        <location evidence="4">Nucleus</location>
    </subcellularLocation>
</comment>
<evidence type="ECO:0000256" key="1">
    <source>
        <dbReference type="ARBA" id="ARBA00023125"/>
    </source>
</evidence>
<dbReference type="Proteomes" id="UP001516023">
    <property type="component" value="Unassembled WGS sequence"/>
</dbReference>
<evidence type="ECO:0000259" key="6">
    <source>
        <dbReference type="PROSITE" id="PS50071"/>
    </source>
</evidence>
<evidence type="ECO:0000256" key="4">
    <source>
        <dbReference type="PROSITE-ProRule" id="PRU00108"/>
    </source>
</evidence>
<gene>
    <name evidence="7" type="ORF">HJC23_003169</name>
</gene>
<dbReference type="InterPro" id="IPR001356">
    <property type="entry name" value="HD"/>
</dbReference>
<comment type="caution">
    <text evidence="7">The sequence shown here is derived from an EMBL/GenBank/DDBJ whole genome shotgun (WGS) entry which is preliminary data.</text>
</comment>
<evidence type="ECO:0000256" key="3">
    <source>
        <dbReference type="ARBA" id="ARBA00023242"/>
    </source>
</evidence>
<evidence type="ECO:0000256" key="5">
    <source>
        <dbReference type="SAM" id="MobiDB-lite"/>
    </source>
</evidence>
<dbReference type="PANTHER" id="PTHR11850">
    <property type="entry name" value="HOMEOBOX PROTEIN TRANSCRIPTION FACTORS"/>
    <property type="match status" value="1"/>
</dbReference>
<dbReference type="GO" id="GO:0005634">
    <property type="term" value="C:nucleus"/>
    <property type="evidence" value="ECO:0007669"/>
    <property type="project" value="UniProtKB-SubCell"/>
</dbReference>